<protein>
    <submittedName>
        <fullName evidence="2">DUF368 domain-containing protein</fullName>
    </submittedName>
</protein>
<feature type="transmembrane region" description="Helical" evidence="1">
    <location>
        <begin position="141"/>
        <end position="162"/>
    </location>
</feature>
<keyword evidence="1" id="KW-0812">Transmembrane</keyword>
<feature type="transmembrane region" description="Helical" evidence="1">
    <location>
        <begin position="6"/>
        <end position="33"/>
    </location>
</feature>
<dbReference type="PANTHER" id="PTHR37308:SF1">
    <property type="entry name" value="POLYPRENYL-PHOSPHATE TRANSPORTER"/>
    <property type="match status" value="1"/>
</dbReference>
<gene>
    <name evidence="2" type="ORF">IAB02_09190</name>
</gene>
<dbReference type="InterPro" id="IPR007163">
    <property type="entry name" value="VCA0040-like"/>
</dbReference>
<dbReference type="EMBL" id="DVMU01000200">
    <property type="protein sequence ID" value="HIU34724.1"/>
    <property type="molecule type" value="Genomic_DNA"/>
</dbReference>
<dbReference type="Proteomes" id="UP000824072">
    <property type="component" value="Unassembled WGS sequence"/>
</dbReference>
<keyword evidence="1" id="KW-1133">Transmembrane helix</keyword>
<reference evidence="2" key="2">
    <citation type="journal article" date="2021" name="PeerJ">
        <title>Extensive microbial diversity within the chicken gut microbiome revealed by metagenomics and culture.</title>
        <authorList>
            <person name="Gilroy R."/>
            <person name="Ravi A."/>
            <person name="Getino M."/>
            <person name="Pursley I."/>
            <person name="Horton D.L."/>
            <person name="Alikhan N.F."/>
            <person name="Baker D."/>
            <person name="Gharbi K."/>
            <person name="Hall N."/>
            <person name="Watson M."/>
            <person name="Adriaenssens E.M."/>
            <person name="Foster-Nyarko E."/>
            <person name="Jarju S."/>
            <person name="Secka A."/>
            <person name="Antonio M."/>
            <person name="Oren A."/>
            <person name="Chaudhuri R.R."/>
            <person name="La Ragione R."/>
            <person name="Hildebrand F."/>
            <person name="Pallen M.J."/>
        </authorList>
    </citation>
    <scope>NUCLEOTIDE SEQUENCE</scope>
    <source>
        <strain evidence="2">ChiHcec3-11533</strain>
    </source>
</reference>
<dbReference type="Pfam" id="PF04018">
    <property type="entry name" value="VCA0040-like"/>
    <property type="match status" value="1"/>
</dbReference>
<feature type="transmembrane region" description="Helical" evidence="1">
    <location>
        <begin position="221"/>
        <end position="240"/>
    </location>
</feature>
<evidence type="ECO:0000256" key="1">
    <source>
        <dbReference type="SAM" id="Phobius"/>
    </source>
</evidence>
<proteinExistence type="predicted"/>
<dbReference type="PANTHER" id="PTHR37308">
    <property type="entry name" value="INTEGRAL MEMBRANE PROTEIN"/>
    <property type="match status" value="1"/>
</dbReference>
<feature type="transmembrane region" description="Helical" evidence="1">
    <location>
        <begin position="194"/>
        <end position="214"/>
    </location>
</feature>
<dbReference type="AlphaFoldDB" id="A0A9D1IF22"/>
<feature type="transmembrane region" description="Helical" evidence="1">
    <location>
        <begin position="114"/>
        <end position="135"/>
    </location>
</feature>
<evidence type="ECO:0000313" key="3">
    <source>
        <dbReference type="Proteomes" id="UP000824072"/>
    </source>
</evidence>
<organism evidence="2 3">
    <name type="scientific">Candidatus Pullichristensenella excrementigallinarum</name>
    <dbReference type="NCBI Taxonomy" id="2840907"/>
    <lineage>
        <taxon>Bacteria</taxon>
        <taxon>Bacillati</taxon>
        <taxon>Bacillota</taxon>
        <taxon>Clostridia</taxon>
        <taxon>Candidatus Pullichristensenella</taxon>
    </lineage>
</organism>
<evidence type="ECO:0000313" key="2">
    <source>
        <dbReference type="EMBL" id="HIU34724.1"/>
    </source>
</evidence>
<feature type="transmembrane region" description="Helical" evidence="1">
    <location>
        <begin position="252"/>
        <end position="270"/>
    </location>
</feature>
<sequence length="274" mass="29421">MKKDYIWSAFKGLCIGSSMMVPGVSGGSMAMILGIYDRMIAAVSGLFKKPKQNILFLLVVVGGALLGMVAFSRPLSALMERFPYPVGYFFLGCVAGSIPMIFKRAEIRKFSIQIPLWILLGLVCVLALGLLPANILSEQSGIVQILLQVGVGILVAIGLVLPGISVMQMLALMGLYSILLEGFSTLNFGLLAGFIPLVIGCVGGIFLLTGLMDYAMKHYPLPSYLVILGFVLGSLKELYVELVPGVPAGWDILFSALAALLGFFLVLRLSKYDT</sequence>
<accession>A0A9D1IF22</accession>
<feature type="transmembrane region" description="Helical" evidence="1">
    <location>
        <begin position="54"/>
        <end position="72"/>
    </location>
</feature>
<comment type="caution">
    <text evidence="2">The sequence shown here is derived from an EMBL/GenBank/DDBJ whole genome shotgun (WGS) entry which is preliminary data.</text>
</comment>
<name>A0A9D1IF22_9FIRM</name>
<reference evidence="2" key="1">
    <citation type="submission" date="2020-10" db="EMBL/GenBank/DDBJ databases">
        <authorList>
            <person name="Gilroy R."/>
        </authorList>
    </citation>
    <scope>NUCLEOTIDE SEQUENCE</scope>
    <source>
        <strain evidence="2">ChiHcec3-11533</strain>
    </source>
</reference>
<keyword evidence="1" id="KW-0472">Membrane</keyword>
<feature type="transmembrane region" description="Helical" evidence="1">
    <location>
        <begin position="84"/>
        <end position="102"/>
    </location>
</feature>